<dbReference type="GeneID" id="115320274"/>
<evidence type="ECO:0000256" key="9">
    <source>
        <dbReference type="ARBA" id="ARBA00023006"/>
    </source>
</evidence>
<dbReference type="GO" id="GO:0005737">
    <property type="term" value="C:cytoplasm"/>
    <property type="evidence" value="ECO:0007669"/>
    <property type="project" value="UniProtKB-SubCell"/>
</dbReference>
<dbReference type="CTD" id="23192"/>
<evidence type="ECO:0000256" key="2">
    <source>
        <dbReference type="ARBA" id="ARBA00010958"/>
    </source>
</evidence>
<dbReference type="RefSeq" id="XP_029836242.3">
    <property type="nucleotide sequence ID" value="XM_029980382.4"/>
</dbReference>
<dbReference type="PANTHER" id="PTHR22624:SF52">
    <property type="entry name" value="CYSTEINE PROTEASE"/>
    <property type="match status" value="1"/>
</dbReference>
<dbReference type="GO" id="GO:0008234">
    <property type="term" value="F:cysteine-type peptidase activity"/>
    <property type="evidence" value="ECO:0007669"/>
    <property type="project" value="UniProtKB-KW"/>
</dbReference>
<dbReference type="VEuPathDB" id="VectorBase:ISCP_033055"/>
<dbReference type="InterPro" id="IPR038765">
    <property type="entry name" value="Papain-like_cys_pep_sf"/>
</dbReference>
<feature type="compositionally biased region" description="Basic and acidic residues" evidence="12">
    <location>
        <begin position="47"/>
        <end position="56"/>
    </location>
</feature>
<dbReference type="GO" id="GO:0015031">
    <property type="term" value="P:protein transport"/>
    <property type="evidence" value="ECO:0007669"/>
    <property type="project" value="UniProtKB-KW"/>
</dbReference>
<evidence type="ECO:0000259" key="13">
    <source>
        <dbReference type="Pfam" id="PF03416"/>
    </source>
</evidence>
<dbReference type="Pfam" id="PF03416">
    <property type="entry name" value="Peptidase_C54"/>
    <property type="match status" value="1"/>
</dbReference>
<dbReference type="GO" id="GO:0019786">
    <property type="term" value="F:protein-phosphatidylethanolamide deconjugating activity"/>
    <property type="evidence" value="ECO:0007669"/>
    <property type="project" value="InterPro"/>
</dbReference>
<keyword evidence="7" id="KW-0788">Thiol protease</keyword>
<accession>A0A4D5RJU8</accession>
<dbReference type="InterPro" id="IPR005078">
    <property type="entry name" value="Peptidase_C54"/>
</dbReference>
<dbReference type="OrthoDB" id="2960936at2759"/>
<evidence type="ECO:0000256" key="12">
    <source>
        <dbReference type="SAM" id="MobiDB-lite"/>
    </source>
</evidence>
<comment type="similarity">
    <text evidence="2 11">Belongs to the peptidase C54 family.</text>
</comment>
<dbReference type="VEuPathDB" id="VectorBase:ISCW010488"/>
<evidence type="ECO:0000313" key="14">
    <source>
        <dbReference type="EMBL" id="MOY36941.1"/>
    </source>
</evidence>
<proteinExistence type="inferred from homology"/>
<comment type="catalytic activity">
    <reaction evidence="10">
        <text>[protein]-C-terminal L-amino acid-glycyl-phosphatidylethanolamide + H2O = [protein]-C-terminal L-amino acid-glycine + a 1,2-diacyl-sn-glycero-3-phosphoethanolamine</text>
        <dbReference type="Rhea" id="RHEA:67548"/>
        <dbReference type="Rhea" id="RHEA-COMP:17323"/>
        <dbReference type="Rhea" id="RHEA-COMP:17324"/>
        <dbReference type="ChEBI" id="CHEBI:15377"/>
        <dbReference type="ChEBI" id="CHEBI:64612"/>
        <dbReference type="ChEBI" id="CHEBI:172940"/>
        <dbReference type="ChEBI" id="CHEBI:172941"/>
    </reaction>
    <physiologicalReaction direction="left-to-right" evidence="10">
        <dbReference type="Rhea" id="RHEA:67549"/>
    </physiologicalReaction>
</comment>
<evidence type="ECO:0000256" key="1">
    <source>
        <dbReference type="ARBA" id="ARBA00004496"/>
    </source>
</evidence>
<evidence type="ECO:0000256" key="5">
    <source>
        <dbReference type="ARBA" id="ARBA00022670"/>
    </source>
</evidence>
<comment type="subcellular location">
    <subcellularLocation>
        <location evidence="1 11">Cytoplasm</location>
    </subcellularLocation>
</comment>
<evidence type="ECO:0000256" key="10">
    <source>
        <dbReference type="ARBA" id="ARBA00029362"/>
    </source>
</evidence>
<evidence type="ECO:0000256" key="7">
    <source>
        <dbReference type="ARBA" id="ARBA00022807"/>
    </source>
</evidence>
<dbReference type="EC" id="3.4.22.-" evidence="11"/>
<organism evidence="14">
    <name type="scientific">Ixodes scapularis</name>
    <name type="common">Black-legged tick</name>
    <name type="synonym">Deer tick</name>
    <dbReference type="NCBI Taxonomy" id="6945"/>
    <lineage>
        <taxon>Eukaryota</taxon>
        <taxon>Metazoa</taxon>
        <taxon>Ecdysozoa</taxon>
        <taxon>Arthropoda</taxon>
        <taxon>Chelicerata</taxon>
        <taxon>Arachnida</taxon>
        <taxon>Acari</taxon>
        <taxon>Parasitiformes</taxon>
        <taxon>Ixodida</taxon>
        <taxon>Ixodoidea</taxon>
        <taxon>Ixodidae</taxon>
        <taxon>Ixodinae</taxon>
        <taxon>Ixodes</taxon>
    </lineage>
</organism>
<protein>
    <recommendedName>
        <fullName evidence="11">Cysteine protease</fullName>
        <ecNumber evidence="11">3.4.22.-</ecNumber>
    </recommendedName>
</protein>
<dbReference type="SUPFAM" id="SSF54001">
    <property type="entry name" value="Cysteine proteinases"/>
    <property type="match status" value="1"/>
</dbReference>
<dbReference type="EMBL" id="GHJT01002970">
    <property type="protein sequence ID" value="MOY36941.1"/>
    <property type="molecule type" value="Transcribed_RNA"/>
</dbReference>
<evidence type="ECO:0000256" key="11">
    <source>
        <dbReference type="RuleBase" id="RU363115"/>
    </source>
</evidence>
<comment type="function">
    <text evidence="11">Cysteine protease that plays a key role in autophagy by mediating both proteolytic activation and delipidation of ATG8 family proteins.</text>
</comment>
<feature type="region of interest" description="Disordered" evidence="12">
    <location>
        <begin position="47"/>
        <end position="76"/>
    </location>
</feature>
<evidence type="ECO:0000256" key="4">
    <source>
        <dbReference type="ARBA" id="ARBA00022490"/>
    </source>
</evidence>
<dbReference type="AlphaFoldDB" id="A0A4D5RJU8"/>
<sequence length="477" mass="54079">MDVCDGSSVLTRPDARSGPLYTPTEMSRSSLKPNLNAGLIVHHRRYSSSDDLKQRQDASTQPSSSSACSSASVEAPTSPEKVKTKLMSVWNNVKYGWTVRTRTSFNKDAPIWLLGVIYHRKMTQFYGASAVVDDGASFDAFLEDFSSRLWFTYRREFPAIPGTDIRTDCGWGCMLRSSQMILAQAFVMHLLGRQWRWQQVHTEAGEFIHRLVARWFGDKADASTPFSLHNLVQRGRESGKKAGDWYGPSSVAYILKDALEDAAHRDQRLAQLCIYVAQDCTIYMDDVTALCSAGSTEGNAKWRGVIILVPVRLGGERINSAYIPCVKAMLAYANCIGIIGGRPRHSLYFLGWQEEKVIYLDPHYCQEMVDVNSQDFPLDSFHCSWPRKMSFSRIDPSCTIGFYCKTKHDLEDFTKNIRELTVPKQMRHEYPVFLISEGSCSDHTDTEKRPEEIVHVLQDVYSRDGSVHRNSEEYVVL</sequence>
<evidence type="ECO:0000256" key="8">
    <source>
        <dbReference type="ARBA" id="ARBA00022927"/>
    </source>
</evidence>
<keyword evidence="9 11" id="KW-0072">Autophagy</keyword>
<dbReference type="GO" id="GO:0006914">
    <property type="term" value="P:autophagy"/>
    <property type="evidence" value="ECO:0007669"/>
    <property type="project" value="UniProtKB-KW"/>
</dbReference>
<feature type="domain" description="Peptidase C54 catalytic" evidence="13">
    <location>
        <begin position="139"/>
        <end position="415"/>
    </location>
</feature>
<dbReference type="InterPro" id="IPR046792">
    <property type="entry name" value="Peptidase_C54_cat"/>
</dbReference>
<dbReference type="GO" id="GO:0006508">
    <property type="term" value="P:proteolysis"/>
    <property type="evidence" value="ECO:0007669"/>
    <property type="project" value="UniProtKB-KW"/>
</dbReference>
<name>A0A4D5RJU8_IXOSC</name>
<keyword evidence="6 11" id="KW-0378">Hydrolase</keyword>
<dbReference type="VEuPathDB" id="VectorBase:ISCI010488"/>
<keyword evidence="5 11" id="KW-0645">Protease</keyword>
<feature type="non-terminal residue" evidence="14">
    <location>
        <position position="477"/>
    </location>
</feature>
<evidence type="ECO:0000256" key="3">
    <source>
        <dbReference type="ARBA" id="ARBA00022448"/>
    </source>
</evidence>
<evidence type="ECO:0000256" key="6">
    <source>
        <dbReference type="ARBA" id="ARBA00022801"/>
    </source>
</evidence>
<dbReference type="KEGG" id="isc:115320274"/>
<keyword evidence="3" id="KW-0813">Transport</keyword>
<reference evidence="14" key="1">
    <citation type="submission" date="2019-04" db="EMBL/GenBank/DDBJ databases">
        <title>An insight into the mialome of Ixodes scapularis.</title>
        <authorList>
            <person name="Ribeiro J.M."/>
            <person name="Mather T.N."/>
            <person name="Karim S."/>
        </authorList>
    </citation>
    <scope>NUCLEOTIDE SEQUENCE</scope>
</reference>
<dbReference type="PANTHER" id="PTHR22624">
    <property type="entry name" value="CYSTEINE PROTEASE ATG4"/>
    <property type="match status" value="1"/>
</dbReference>
<keyword evidence="8 11" id="KW-0653">Protein transport</keyword>
<feature type="compositionally biased region" description="Low complexity" evidence="12">
    <location>
        <begin position="58"/>
        <end position="75"/>
    </location>
</feature>
<keyword evidence="4 11" id="KW-0963">Cytoplasm</keyword>
<feature type="region of interest" description="Disordered" evidence="12">
    <location>
        <begin position="1"/>
        <end position="29"/>
    </location>
</feature>
<dbReference type="OMA" id="DSFHCSW"/>